<accession>D5GCG0</accession>
<dbReference type="KEGG" id="tml:GSTUM_00005873001"/>
<sequence>MAKHVPYGFLKLKEIPE</sequence>
<organism evidence="1 2">
    <name type="scientific">Tuber melanosporum (strain Mel28)</name>
    <name type="common">Perigord black truffle</name>
    <dbReference type="NCBI Taxonomy" id="656061"/>
    <lineage>
        <taxon>Eukaryota</taxon>
        <taxon>Fungi</taxon>
        <taxon>Dikarya</taxon>
        <taxon>Ascomycota</taxon>
        <taxon>Pezizomycotina</taxon>
        <taxon>Pezizomycetes</taxon>
        <taxon>Pezizales</taxon>
        <taxon>Tuberaceae</taxon>
        <taxon>Tuber</taxon>
    </lineage>
</organism>
<reference evidence="1 2" key="1">
    <citation type="journal article" date="2010" name="Nature">
        <title>Perigord black truffle genome uncovers evolutionary origins and mechanisms of symbiosis.</title>
        <authorList>
            <person name="Martin F."/>
            <person name="Kohler A."/>
            <person name="Murat C."/>
            <person name="Balestrini R."/>
            <person name="Coutinho P.M."/>
            <person name="Jaillon O."/>
            <person name="Montanini B."/>
            <person name="Morin E."/>
            <person name="Noel B."/>
            <person name="Percudani R."/>
            <person name="Porcel B."/>
            <person name="Rubini A."/>
            <person name="Amicucci A."/>
            <person name="Amselem J."/>
            <person name="Anthouard V."/>
            <person name="Arcioni S."/>
            <person name="Artiguenave F."/>
            <person name="Aury J.M."/>
            <person name="Ballario P."/>
            <person name="Bolchi A."/>
            <person name="Brenna A."/>
            <person name="Brun A."/>
            <person name="Buee M."/>
            <person name="Cantarel B."/>
            <person name="Chevalier G."/>
            <person name="Couloux A."/>
            <person name="Da Silva C."/>
            <person name="Denoeud F."/>
            <person name="Duplessis S."/>
            <person name="Ghignone S."/>
            <person name="Hilselberger B."/>
            <person name="Iotti M."/>
            <person name="Marcais B."/>
            <person name="Mello A."/>
            <person name="Miranda M."/>
            <person name="Pacioni G."/>
            <person name="Quesneville H."/>
            <person name="Riccioni C."/>
            <person name="Ruotolo R."/>
            <person name="Splivallo R."/>
            <person name="Stocchi V."/>
            <person name="Tisserant E."/>
            <person name="Viscomi A.R."/>
            <person name="Zambonelli A."/>
            <person name="Zampieri E."/>
            <person name="Henrissat B."/>
            <person name="Lebrun M.H."/>
            <person name="Paolocci F."/>
            <person name="Bonfante P."/>
            <person name="Ottonello S."/>
            <person name="Wincker P."/>
        </authorList>
    </citation>
    <scope>NUCLEOTIDE SEQUENCE [LARGE SCALE GENOMIC DNA]</scope>
    <source>
        <strain evidence="1 2">Mel28</strain>
    </source>
</reference>
<dbReference type="AlphaFoldDB" id="D5GCG0"/>
<dbReference type="EMBL" id="FN430109">
    <property type="protein sequence ID" value="CAZ82203.1"/>
    <property type="molecule type" value="Genomic_DNA"/>
</dbReference>
<dbReference type="InParanoid" id="D5GCG0"/>
<protein>
    <submittedName>
        <fullName evidence="1">(Perigord truffle) hypothetical protein</fullName>
    </submittedName>
</protein>
<name>D5GCG0_TUBMM</name>
<dbReference type="Proteomes" id="UP000006911">
    <property type="component" value="Unassembled WGS sequence"/>
</dbReference>
<dbReference type="HOGENOM" id="CLU_3432051_0_0_1"/>
<keyword evidence="2" id="KW-1185">Reference proteome</keyword>
<proteinExistence type="predicted"/>
<gene>
    <name evidence="1" type="ORF">GSTUM_00005873001</name>
</gene>
<evidence type="ECO:0000313" key="2">
    <source>
        <dbReference type="Proteomes" id="UP000006911"/>
    </source>
</evidence>
<evidence type="ECO:0000313" key="1">
    <source>
        <dbReference type="EMBL" id="CAZ82203.1"/>
    </source>
</evidence>